<evidence type="ECO:0000313" key="9">
    <source>
        <dbReference type="EMBL" id="MFC2967962.1"/>
    </source>
</evidence>
<protein>
    <recommendedName>
        <fullName evidence="7">TRAP transporter small permease protein</fullName>
    </recommendedName>
</protein>
<evidence type="ECO:0000256" key="2">
    <source>
        <dbReference type="ARBA" id="ARBA00022448"/>
    </source>
</evidence>
<feature type="transmembrane region" description="Helical" evidence="7">
    <location>
        <begin position="97"/>
        <end position="115"/>
    </location>
</feature>
<keyword evidence="3" id="KW-1003">Cell membrane</keyword>
<comment type="function">
    <text evidence="7">Part of the tripartite ATP-independent periplasmic (TRAP) transport system.</text>
</comment>
<keyword evidence="4 7" id="KW-0812">Transmembrane</keyword>
<keyword evidence="7" id="KW-0997">Cell inner membrane</keyword>
<name>A0ABV7AGT6_9RHOB</name>
<feature type="transmembrane region" description="Helical" evidence="7">
    <location>
        <begin position="12"/>
        <end position="33"/>
    </location>
</feature>
<proteinExistence type="inferred from homology"/>
<keyword evidence="5 7" id="KW-1133">Transmembrane helix</keyword>
<gene>
    <name evidence="9" type="ORF">ACFOES_07645</name>
</gene>
<organism evidence="9 10">
    <name type="scientific">Acidimangrovimonas pyrenivorans</name>
    <dbReference type="NCBI Taxonomy" id="2030798"/>
    <lineage>
        <taxon>Bacteria</taxon>
        <taxon>Pseudomonadati</taxon>
        <taxon>Pseudomonadota</taxon>
        <taxon>Alphaproteobacteria</taxon>
        <taxon>Rhodobacterales</taxon>
        <taxon>Paracoccaceae</taxon>
        <taxon>Acidimangrovimonas</taxon>
    </lineage>
</organism>
<feature type="domain" description="Tripartite ATP-independent periplasmic transporters DctQ component" evidence="8">
    <location>
        <begin position="27"/>
        <end position="150"/>
    </location>
</feature>
<evidence type="ECO:0000259" key="8">
    <source>
        <dbReference type="Pfam" id="PF04290"/>
    </source>
</evidence>
<comment type="similarity">
    <text evidence="7">Belongs to the TRAP transporter small permease family.</text>
</comment>
<keyword evidence="6 7" id="KW-0472">Membrane</keyword>
<comment type="subcellular location">
    <subcellularLocation>
        <location evidence="7">Cell inner membrane</location>
        <topology evidence="7">Multi-pass membrane protein</topology>
    </subcellularLocation>
    <subcellularLocation>
        <location evidence="1">Cell membrane</location>
        <topology evidence="1">Multi-pass membrane protein</topology>
    </subcellularLocation>
</comment>
<accession>A0ABV7AGT6</accession>
<dbReference type="InterPro" id="IPR055348">
    <property type="entry name" value="DctQ"/>
</dbReference>
<comment type="subunit">
    <text evidence="7">The complex comprises the extracytoplasmic solute receptor protein and the two transmembrane proteins.</text>
</comment>
<evidence type="ECO:0000256" key="6">
    <source>
        <dbReference type="ARBA" id="ARBA00023136"/>
    </source>
</evidence>
<evidence type="ECO:0000256" key="7">
    <source>
        <dbReference type="RuleBase" id="RU369079"/>
    </source>
</evidence>
<sequence>MERLAAALLRTITGLERWVLILGYVLMTGLLLLDTLGREFFGAGLFGANIYATNALIYAAMAGFGLATASGRHLRPRFADGLVPAVWEPAVRRAGQLVSGLILTVIAATAVQFVVETFSYGERNQVTGLALWPIQLALPLGFAFSALRHFCYALWPSLAPVEGSADE</sequence>
<feature type="transmembrane region" description="Helical" evidence="7">
    <location>
        <begin position="127"/>
        <end position="147"/>
    </location>
</feature>
<evidence type="ECO:0000313" key="10">
    <source>
        <dbReference type="Proteomes" id="UP001595443"/>
    </source>
</evidence>
<evidence type="ECO:0000256" key="3">
    <source>
        <dbReference type="ARBA" id="ARBA00022475"/>
    </source>
</evidence>
<dbReference type="Pfam" id="PF04290">
    <property type="entry name" value="DctQ"/>
    <property type="match status" value="1"/>
</dbReference>
<evidence type="ECO:0000256" key="1">
    <source>
        <dbReference type="ARBA" id="ARBA00004651"/>
    </source>
</evidence>
<dbReference type="EMBL" id="JBHRSK010000004">
    <property type="protein sequence ID" value="MFC2967962.1"/>
    <property type="molecule type" value="Genomic_DNA"/>
</dbReference>
<evidence type="ECO:0000256" key="4">
    <source>
        <dbReference type="ARBA" id="ARBA00022692"/>
    </source>
</evidence>
<dbReference type="RefSeq" id="WP_377832609.1">
    <property type="nucleotide sequence ID" value="NZ_JBHRSK010000004.1"/>
</dbReference>
<dbReference type="Proteomes" id="UP001595443">
    <property type="component" value="Unassembled WGS sequence"/>
</dbReference>
<feature type="transmembrane region" description="Helical" evidence="7">
    <location>
        <begin position="45"/>
        <end position="67"/>
    </location>
</feature>
<comment type="caution">
    <text evidence="9">The sequence shown here is derived from an EMBL/GenBank/DDBJ whole genome shotgun (WGS) entry which is preliminary data.</text>
</comment>
<keyword evidence="10" id="KW-1185">Reference proteome</keyword>
<keyword evidence="2 7" id="KW-0813">Transport</keyword>
<reference evidence="10" key="1">
    <citation type="journal article" date="2019" name="Int. J. Syst. Evol. Microbiol.">
        <title>The Global Catalogue of Microorganisms (GCM) 10K type strain sequencing project: providing services to taxonomists for standard genome sequencing and annotation.</title>
        <authorList>
            <consortium name="The Broad Institute Genomics Platform"/>
            <consortium name="The Broad Institute Genome Sequencing Center for Infectious Disease"/>
            <person name="Wu L."/>
            <person name="Ma J."/>
        </authorList>
    </citation>
    <scope>NUCLEOTIDE SEQUENCE [LARGE SCALE GENOMIC DNA]</scope>
    <source>
        <strain evidence="10">KCTC 62192</strain>
    </source>
</reference>
<evidence type="ECO:0000256" key="5">
    <source>
        <dbReference type="ARBA" id="ARBA00022989"/>
    </source>
</evidence>